<evidence type="ECO:0000259" key="3">
    <source>
        <dbReference type="Pfam" id="PF13505"/>
    </source>
</evidence>
<dbReference type="RefSeq" id="WP_290000543.1">
    <property type="nucleotide sequence ID" value="NZ_JAUEPH010000004.1"/>
</dbReference>
<feature type="chain" id="PRO_5045958987" evidence="2">
    <location>
        <begin position="22"/>
        <end position="197"/>
    </location>
</feature>
<protein>
    <submittedName>
        <fullName evidence="4">OmpW family outer membrane protein</fullName>
    </submittedName>
</protein>
<name>A0ABT7YE47_9BACT</name>
<evidence type="ECO:0000313" key="5">
    <source>
        <dbReference type="Proteomes" id="UP001171916"/>
    </source>
</evidence>
<feature type="domain" description="Outer membrane protein beta-barrel" evidence="3">
    <location>
        <begin position="10"/>
        <end position="195"/>
    </location>
</feature>
<dbReference type="SUPFAM" id="SSF56925">
    <property type="entry name" value="OMPA-like"/>
    <property type="match status" value="1"/>
</dbReference>
<dbReference type="InterPro" id="IPR011250">
    <property type="entry name" value="OMP/PagP_B-barrel"/>
</dbReference>
<dbReference type="EMBL" id="JAUEPH010000004">
    <property type="protein sequence ID" value="MDN3204801.1"/>
    <property type="molecule type" value="Genomic_DNA"/>
</dbReference>
<keyword evidence="1 2" id="KW-0732">Signal</keyword>
<accession>A0ABT7YE47</accession>
<evidence type="ECO:0000313" key="4">
    <source>
        <dbReference type="EMBL" id="MDN3204801.1"/>
    </source>
</evidence>
<keyword evidence="5" id="KW-1185">Reference proteome</keyword>
<evidence type="ECO:0000256" key="1">
    <source>
        <dbReference type="ARBA" id="ARBA00022729"/>
    </source>
</evidence>
<dbReference type="Proteomes" id="UP001171916">
    <property type="component" value="Unassembled WGS sequence"/>
</dbReference>
<gene>
    <name evidence="4" type="ORF">QVH07_11605</name>
</gene>
<comment type="caution">
    <text evidence="4">The sequence shown here is derived from an EMBL/GenBank/DDBJ whole genome shotgun (WGS) entry which is preliminary data.</text>
</comment>
<reference evidence="4" key="1">
    <citation type="submission" date="2023-06" db="EMBL/GenBank/DDBJ databases">
        <title>Robiginitalea aurantiacus sp. nov. and Algoriphagus sediminis sp. nov., isolated from coastal sediment.</title>
        <authorList>
            <person name="Zhou Z.Y."/>
            <person name="An J."/>
            <person name="Jia Y.W."/>
            <person name="Du Z.J."/>
        </authorList>
    </citation>
    <scope>NUCLEOTIDE SEQUENCE</scope>
    <source>
        <strain evidence="4">C2-7</strain>
    </source>
</reference>
<sequence>MKKQLIVFAIICMTLAGTAQAQQSIFSLNYAISVPLGNTSNYIDQTSGRGFILEYQKFINKNWAIGGEFGHATFYKREENKVYTEGSASLSGIQYRYQYEWPIFLTANYYVLTGDKIRPYFGLGVGTIAHDRRIDMGIFTDQNTHWQFAIRPEVGLLYKPTYNTGFKLGVKYYNSFESSDLAGQSNLGINVGIVFMN</sequence>
<dbReference type="Pfam" id="PF13505">
    <property type="entry name" value="OMP_b-brl"/>
    <property type="match status" value="1"/>
</dbReference>
<organism evidence="4 5">
    <name type="scientific">Algoriphagus sediminis</name>
    <dbReference type="NCBI Taxonomy" id="3057113"/>
    <lineage>
        <taxon>Bacteria</taxon>
        <taxon>Pseudomonadati</taxon>
        <taxon>Bacteroidota</taxon>
        <taxon>Cytophagia</taxon>
        <taxon>Cytophagales</taxon>
        <taxon>Cyclobacteriaceae</taxon>
        <taxon>Algoriphagus</taxon>
    </lineage>
</organism>
<feature type="signal peptide" evidence="2">
    <location>
        <begin position="1"/>
        <end position="21"/>
    </location>
</feature>
<proteinExistence type="predicted"/>
<evidence type="ECO:0000256" key="2">
    <source>
        <dbReference type="SAM" id="SignalP"/>
    </source>
</evidence>
<dbReference type="Gene3D" id="2.40.160.20">
    <property type="match status" value="1"/>
</dbReference>
<dbReference type="InterPro" id="IPR027385">
    <property type="entry name" value="Beta-barrel_OMP"/>
</dbReference>